<gene>
    <name evidence="2" type="ORF">PMAYCL1PPCAC_32614</name>
</gene>
<organism evidence="2 3">
    <name type="scientific">Pristionchus mayeri</name>
    <dbReference type="NCBI Taxonomy" id="1317129"/>
    <lineage>
        <taxon>Eukaryota</taxon>
        <taxon>Metazoa</taxon>
        <taxon>Ecdysozoa</taxon>
        <taxon>Nematoda</taxon>
        <taxon>Chromadorea</taxon>
        <taxon>Rhabditida</taxon>
        <taxon>Rhabditina</taxon>
        <taxon>Diplogasteromorpha</taxon>
        <taxon>Diplogasteroidea</taxon>
        <taxon>Neodiplogasteridae</taxon>
        <taxon>Pristionchus</taxon>
    </lineage>
</organism>
<keyword evidence="3" id="KW-1185">Reference proteome</keyword>
<dbReference type="EMBL" id="BTRK01000006">
    <property type="protein sequence ID" value="GMR62419.1"/>
    <property type="molecule type" value="Genomic_DNA"/>
</dbReference>
<accession>A0AAN5DFU2</accession>
<keyword evidence="1" id="KW-0812">Transmembrane</keyword>
<dbReference type="Proteomes" id="UP001328107">
    <property type="component" value="Unassembled WGS sequence"/>
</dbReference>
<keyword evidence="1" id="KW-0472">Membrane</keyword>
<proteinExistence type="predicted"/>
<evidence type="ECO:0008006" key="4">
    <source>
        <dbReference type="Google" id="ProtNLM"/>
    </source>
</evidence>
<keyword evidence="1" id="KW-1133">Transmembrane helix</keyword>
<feature type="transmembrane region" description="Helical" evidence="1">
    <location>
        <begin position="20"/>
        <end position="45"/>
    </location>
</feature>
<evidence type="ECO:0000313" key="3">
    <source>
        <dbReference type="Proteomes" id="UP001328107"/>
    </source>
</evidence>
<reference evidence="3" key="1">
    <citation type="submission" date="2022-10" db="EMBL/GenBank/DDBJ databases">
        <title>Genome assembly of Pristionchus species.</title>
        <authorList>
            <person name="Yoshida K."/>
            <person name="Sommer R.J."/>
        </authorList>
    </citation>
    <scope>NUCLEOTIDE SEQUENCE [LARGE SCALE GENOMIC DNA]</scope>
    <source>
        <strain evidence="3">RS5460</strain>
    </source>
</reference>
<comment type="caution">
    <text evidence="2">The sequence shown here is derived from an EMBL/GenBank/DDBJ whole genome shotgun (WGS) entry which is preliminary data.</text>
</comment>
<evidence type="ECO:0000313" key="2">
    <source>
        <dbReference type="EMBL" id="GMR62419.1"/>
    </source>
</evidence>
<name>A0AAN5DFU2_9BILA</name>
<feature type="non-terminal residue" evidence="2">
    <location>
        <position position="1"/>
    </location>
</feature>
<evidence type="ECO:0000256" key="1">
    <source>
        <dbReference type="SAM" id="Phobius"/>
    </source>
</evidence>
<protein>
    <recommendedName>
        <fullName evidence="4">G protein-coupled receptor</fullName>
    </recommendedName>
</protein>
<sequence length="77" mass="9040">FIIVPLLMCFIQLELRCFPFLVPLLAMFILPIHPILHNLILLFVIPTYRRAIAKFFLKLTKIRIHQTPSISYVIAVH</sequence>
<dbReference type="AlphaFoldDB" id="A0AAN5DFU2"/>